<feature type="signal peptide" evidence="2">
    <location>
        <begin position="1"/>
        <end position="19"/>
    </location>
</feature>
<feature type="chain" id="PRO_5040344045" evidence="2">
    <location>
        <begin position="20"/>
        <end position="163"/>
    </location>
</feature>
<evidence type="ECO:0000313" key="4">
    <source>
        <dbReference type="Proteomes" id="UP000789739"/>
    </source>
</evidence>
<feature type="transmembrane region" description="Helical" evidence="1">
    <location>
        <begin position="128"/>
        <end position="161"/>
    </location>
</feature>
<evidence type="ECO:0000313" key="3">
    <source>
        <dbReference type="EMBL" id="CAG8571833.1"/>
    </source>
</evidence>
<proteinExistence type="predicted"/>
<gene>
    <name evidence="3" type="ORF">PBRASI_LOCUS6141</name>
</gene>
<organism evidence="3 4">
    <name type="scientific">Paraglomus brasilianum</name>
    <dbReference type="NCBI Taxonomy" id="144538"/>
    <lineage>
        <taxon>Eukaryota</taxon>
        <taxon>Fungi</taxon>
        <taxon>Fungi incertae sedis</taxon>
        <taxon>Mucoromycota</taxon>
        <taxon>Glomeromycotina</taxon>
        <taxon>Glomeromycetes</taxon>
        <taxon>Paraglomerales</taxon>
        <taxon>Paraglomeraceae</taxon>
        <taxon>Paraglomus</taxon>
    </lineage>
</organism>
<dbReference type="AlphaFoldDB" id="A0A9N9BQJ1"/>
<evidence type="ECO:0000256" key="2">
    <source>
        <dbReference type="SAM" id="SignalP"/>
    </source>
</evidence>
<keyword evidence="4" id="KW-1185">Reference proteome</keyword>
<keyword evidence="2" id="KW-0732">Signal</keyword>
<sequence>MKKTLLQVLFLTLILGGFANMIKGYKRAPQTSDDFPINDVNIYATTLTNPEDWPCGKFSCDDPHINLHVDVRKSAKQNYTALYNFQIYSYKQAGKICFYVYENHEDKVYVDDLCGGALEILGDFWGTFLFIVAGLVAIPVFTITTILGILFTFIITTIVIIVI</sequence>
<keyword evidence="1" id="KW-1133">Transmembrane helix</keyword>
<comment type="caution">
    <text evidence="3">The sequence shown here is derived from an EMBL/GenBank/DDBJ whole genome shotgun (WGS) entry which is preliminary data.</text>
</comment>
<dbReference type="Proteomes" id="UP000789739">
    <property type="component" value="Unassembled WGS sequence"/>
</dbReference>
<evidence type="ECO:0000256" key="1">
    <source>
        <dbReference type="SAM" id="Phobius"/>
    </source>
</evidence>
<accession>A0A9N9BQJ1</accession>
<name>A0A9N9BQJ1_9GLOM</name>
<reference evidence="3" key="1">
    <citation type="submission" date="2021-06" db="EMBL/GenBank/DDBJ databases">
        <authorList>
            <person name="Kallberg Y."/>
            <person name="Tangrot J."/>
            <person name="Rosling A."/>
        </authorList>
    </citation>
    <scope>NUCLEOTIDE SEQUENCE</scope>
    <source>
        <strain evidence="3">BR232B</strain>
    </source>
</reference>
<protein>
    <submittedName>
        <fullName evidence="3">609_t:CDS:1</fullName>
    </submittedName>
</protein>
<dbReference type="EMBL" id="CAJVPI010000783">
    <property type="protein sequence ID" value="CAG8571833.1"/>
    <property type="molecule type" value="Genomic_DNA"/>
</dbReference>
<keyword evidence="1" id="KW-0472">Membrane</keyword>
<keyword evidence="1" id="KW-0812">Transmembrane</keyword>